<gene>
    <name evidence="6" type="ORF">SAMN02982919_02677</name>
</gene>
<comment type="similarity">
    <text evidence="1">Belongs to the hemerythrin family.</text>
</comment>
<dbReference type="Gene3D" id="1.20.120.50">
    <property type="entry name" value="Hemerythrin-like"/>
    <property type="match status" value="1"/>
</dbReference>
<dbReference type="PANTHER" id="PTHR37164:SF1">
    <property type="entry name" value="BACTERIOHEMERYTHRIN"/>
    <property type="match status" value="1"/>
</dbReference>
<evidence type="ECO:0000259" key="5">
    <source>
        <dbReference type="Pfam" id="PF01814"/>
    </source>
</evidence>
<dbReference type="InterPro" id="IPR012827">
    <property type="entry name" value="Hemerythrin_metal-bd"/>
</dbReference>
<reference evidence="6 7" key="1">
    <citation type="submission" date="2016-10" db="EMBL/GenBank/DDBJ databases">
        <authorList>
            <person name="de Groot N.N."/>
        </authorList>
    </citation>
    <scope>NUCLEOTIDE SEQUENCE [LARGE SCALE GENOMIC DNA]</scope>
    <source>
        <strain evidence="6 7">ATCC 35958</strain>
    </source>
</reference>
<dbReference type="Pfam" id="PF01814">
    <property type="entry name" value="Hemerythrin"/>
    <property type="match status" value="1"/>
</dbReference>
<dbReference type="InterPro" id="IPR050669">
    <property type="entry name" value="Hemerythrin"/>
</dbReference>
<keyword evidence="2" id="KW-0813">Transport</keyword>
<dbReference type="PROSITE" id="PS00550">
    <property type="entry name" value="HEMERYTHRINS"/>
    <property type="match status" value="1"/>
</dbReference>
<dbReference type="RefSeq" id="WP_091458462.1">
    <property type="nucleotide sequence ID" value="NZ_FOGD01000010.1"/>
</dbReference>
<sequence length="135" mass="15906">MTFMPWSDAIAVGIKEVDEQHRVLVDLINELHDALTAETLDRGAIGHVLEGLMDYTMNHFIMEEEWFERHNYPDLLEHEAMHNHFTSTIMSALTDFEDGQHLPYELMEFLKHWLLEHIMRTDKTYVPFLQAHGIT</sequence>
<dbReference type="CDD" id="cd12107">
    <property type="entry name" value="Hemerythrin"/>
    <property type="match status" value="1"/>
</dbReference>
<protein>
    <submittedName>
        <fullName evidence="6">Hemerythrin-like metal-binding domain protein</fullName>
    </submittedName>
</protein>
<dbReference type="GO" id="GO:0046872">
    <property type="term" value="F:metal ion binding"/>
    <property type="evidence" value="ECO:0007669"/>
    <property type="project" value="UniProtKB-KW"/>
</dbReference>
<feature type="domain" description="Hemerythrin-like" evidence="5">
    <location>
        <begin position="13"/>
        <end position="129"/>
    </location>
</feature>
<dbReference type="InterPro" id="IPR012312">
    <property type="entry name" value="Hemerythrin-like"/>
</dbReference>
<dbReference type="NCBIfam" id="NF002007">
    <property type="entry name" value="PRK00808.1"/>
    <property type="match status" value="1"/>
</dbReference>
<keyword evidence="7" id="KW-1185">Reference proteome</keyword>
<name>A0A1H9QGU0_9BURK</name>
<keyword evidence="2" id="KW-0561">Oxygen transport</keyword>
<dbReference type="InterPro" id="IPR035938">
    <property type="entry name" value="Hemerythrin-like_sf"/>
</dbReference>
<dbReference type="NCBIfam" id="NF033749">
    <property type="entry name" value="bact_hemeryth"/>
    <property type="match status" value="1"/>
</dbReference>
<evidence type="ECO:0000313" key="7">
    <source>
        <dbReference type="Proteomes" id="UP000199766"/>
    </source>
</evidence>
<dbReference type="AlphaFoldDB" id="A0A1H9QGU0"/>
<dbReference type="OrthoDB" id="5296936at2"/>
<dbReference type="STRING" id="180197.SAMN02982919_02677"/>
<evidence type="ECO:0000256" key="4">
    <source>
        <dbReference type="ARBA" id="ARBA00023004"/>
    </source>
</evidence>
<evidence type="ECO:0000256" key="3">
    <source>
        <dbReference type="ARBA" id="ARBA00022723"/>
    </source>
</evidence>
<dbReference type="PANTHER" id="PTHR37164">
    <property type="entry name" value="BACTERIOHEMERYTHRIN"/>
    <property type="match status" value="1"/>
</dbReference>
<organism evidence="6 7">
    <name type="scientific">Giesbergeria anulus</name>
    <dbReference type="NCBI Taxonomy" id="180197"/>
    <lineage>
        <taxon>Bacteria</taxon>
        <taxon>Pseudomonadati</taxon>
        <taxon>Pseudomonadota</taxon>
        <taxon>Betaproteobacteria</taxon>
        <taxon>Burkholderiales</taxon>
        <taxon>Comamonadaceae</taxon>
        <taxon>Giesbergeria</taxon>
    </lineage>
</organism>
<keyword evidence="4" id="KW-0408">Iron</keyword>
<evidence type="ECO:0000313" key="6">
    <source>
        <dbReference type="EMBL" id="SER59771.1"/>
    </source>
</evidence>
<proteinExistence type="inferred from homology"/>
<dbReference type="SUPFAM" id="SSF47188">
    <property type="entry name" value="Hemerythrin-like"/>
    <property type="match status" value="1"/>
</dbReference>
<keyword evidence="3" id="KW-0479">Metal-binding</keyword>
<dbReference type="GO" id="GO:0005344">
    <property type="term" value="F:oxygen carrier activity"/>
    <property type="evidence" value="ECO:0007669"/>
    <property type="project" value="UniProtKB-KW"/>
</dbReference>
<dbReference type="NCBIfam" id="TIGR02481">
    <property type="entry name" value="hemeryth_dom"/>
    <property type="match status" value="1"/>
</dbReference>
<dbReference type="EMBL" id="FOGD01000010">
    <property type="protein sequence ID" value="SER59771.1"/>
    <property type="molecule type" value="Genomic_DNA"/>
</dbReference>
<evidence type="ECO:0000256" key="1">
    <source>
        <dbReference type="ARBA" id="ARBA00010587"/>
    </source>
</evidence>
<accession>A0A1H9QGU0</accession>
<dbReference type="InterPro" id="IPR016131">
    <property type="entry name" value="Haemerythrin_Fe_BS"/>
</dbReference>
<evidence type="ECO:0000256" key="2">
    <source>
        <dbReference type="ARBA" id="ARBA00022621"/>
    </source>
</evidence>
<dbReference type="Proteomes" id="UP000199766">
    <property type="component" value="Unassembled WGS sequence"/>
</dbReference>